<comment type="caution">
    <text evidence="1">The sequence shown here is derived from an EMBL/GenBank/DDBJ whole genome shotgun (WGS) entry which is preliminary data.</text>
</comment>
<accession>A0A9P6N3P6</accession>
<sequence>MTRPDTPTETQLFYHIPNGRLVQLEAIFCHTIQENVIIWEDIRTHFPRLRHVKSGSTTVSYARDKNCIQVSPICIRLYREAILNVELDDDPDKDVTPKVGLGQFPAVETFPFAGSSTSVSNVPTNGGANRFSTAPLDPAPIRSAIENMREVILRQNYQLTEFRIPRLFIIVPKLPVSSLHSISTAIWGEQLTLHFLCECGMHRDSEKHLGDSAIPKFHLAKHEGYDLQRPREFFEKYGPHVLNLLKILQASAAAGSIILPALSYLGVTRALDTTAKQIEYTQQIFQSSIKFTLDYLRQLGAAQNIDSRTSSLPSMQALEGADLRQLENFLRRRDESMELGNLYRTFTPNGDVEWVCSDHYTPTTSDYRDDANKHLEEFVKKHDGKFESSKGKICIALTEDLAKKFYTELKRSRGVRDLEIQLNWKVHYNDLCELETAMKLSNIVALDLSFLDQPKPSFPISLHSRSSAILRMMANHRLQVLTVRKMDGFLRRSMSPHANMEMQIRTLNLGDQLIEEKYFGKLQEVLRSCASLSKLSLLIPAIDAAFETIKKVPACYNRLLELDLQQREKATAVRIAFKGTPANQGIDQIRAVNTINSISLDTADLSVTQLSKSPKVHQVVLHRERDGGHNKTTSAMESGVCPSLRAIQFGDRYGNELTVYDIDQGDKFLASLPMISLTRKNIFAHDEHESMVALFFNFGWKIKTLELDDSFTVIQANALSQSSQSGSRLHLDNLTWDITGVTNHDIFVAIFKWLQNQNPGKTPAVMIRVRLDSKYSSPIERMLDNLGEHNALWRILSMHMTHLTVVGERSHRVVEKMISNCEKMVFSKVHNWSLERERL</sequence>
<dbReference type="EMBL" id="JAAAID010000031">
    <property type="protein sequence ID" value="KAG0024066.1"/>
    <property type="molecule type" value="Genomic_DNA"/>
</dbReference>
<dbReference type="AlphaFoldDB" id="A0A9P6N3P6"/>
<reference evidence="1" key="1">
    <citation type="journal article" date="2020" name="Fungal Divers.">
        <title>Resolving the Mortierellaceae phylogeny through synthesis of multi-gene phylogenetics and phylogenomics.</title>
        <authorList>
            <person name="Vandepol N."/>
            <person name="Liber J."/>
            <person name="Desiro A."/>
            <person name="Na H."/>
            <person name="Kennedy M."/>
            <person name="Barry K."/>
            <person name="Grigoriev I.V."/>
            <person name="Miller A.N."/>
            <person name="O'Donnell K."/>
            <person name="Stajich J.E."/>
            <person name="Bonito G."/>
        </authorList>
    </citation>
    <scope>NUCLEOTIDE SEQUENCE</scope>
    <source>
        <strain evidence="1">NRRL 2769</strain>
    </source>
</reference>
<keyword evidence="2" id="KW-1185">Reference proteome</keyword>
<proteinExistence type="predicted"/>
<evidence type="ECO:0000313" key="2">
    <source>
        <dbReference type="Proteomes" id="UP000703661"/>
    </source>
</evidence>
<name>A0A9P6N3P6_9FUNG</name>
<protein>
    <submittedName>
        <fullName evidence="1">Uncharacterized protein</fullName>
    </submittedName>
</protein>
<dbReference type="Proteomes" id="UP000703661">
    <property type="component" value="Unassembled WGS sequence"/>
</dbReference>
<organism evidence="1 2">
    <name type="scientific">Entomortierella chlamydospora</name>
    <dbReference type="NCBI Taxonomy" id="101097"/>
    <lineage>
        <taxon>Eukaryota</taxon>
        <taxon>Fungi</taxon>
        <taxon>Fungi incertae sedis</taxon>
        <taxon>Mucoromycota</taxon>
        <taxon>Mortierellomycotina</taxon>
        <taxon>Mortierellomycetes</taxon>
        <taxon>Mortierellales</taxon>
        <taxon>Mortierellaceae</taxon>
        <taxon>Entomortierella</taxon>
    </lineage>
</organism>
<evidence type="ECO:0000313" key="1">
    <source>
        <dbReference type="EMBL" id="KAG0024066.1"/>
    </source>
</evidence>
<gene>
    <name evidence="1" type="ORF">BGZ80_006291</name>
</gene>